<evidence type="ECO:0000256" key="4">
    <source>
        <dbReference type="ARBA" id="ARBA00022679"/>
    </source>
</evidence>
<gene>
    <name evidence="11" type="primary">B3gnt9</name>
    <name evidence="11" type="ORF">Tcan_14770</name>
</gene>
<accession>A0A0B2UUZ3</accession>
<comment type="subcellular location">
    <subcellularLocation>
        <location evidence="1 10">Golgi apparatus membrane</location>
        <topology evidence="1 10">Single-pass type II membrane protein</topology>
    </subcellularLocation>
</comment>
<evidence type="ECO:0000256" key="3">
    <source>
        <dbReference type="ARBA" id="ARBA00022676"/>
    </source>
</evidence>
<evidence type="ECO:0000256" key="6">
    <source>
        <dbReference type="ARBA" id="ARBA00022968"/>
    </source>
</evidence>
<comment type="similarity">
    <text evidence="2 10">Belongs to the glycosyltransferase 31 family.</text>
</comment>
<comment type="caution">
    <text evidence="11">The sequence shown here is derived from an EMBL/GenBank/DDBJ whole genome shotgun (WGS) entry which is preliminary data.</text>
</comment>
<dbReference type="GO" id="GO:0000139">
    <property type="term" value="C:Golgi membrane"/>
    <property type="evidence" value="ECO:0007669"/>
    <property type="project" value="UniProtKB-SubCell"/>
</dbReference>
<proteinExistence type="inferred from homology"/>
<evidence type="ECO:0000256" key="2">
    <source>
        <dbReference type="ARBA" id="ARBA00008661"/>
    </source>
</evidence>
<dbReference type="EC" id="2.4.1.-" evidence="10"/>
<organism evidence="11 12">
    <name type="scientific">Toxocara canis</name>
    <name type="common">Canine roundworm</name>
    <dbReference type="NCBI Taxonomy" id="6265"/>
    <lineage>
        <taxon>Eukaryota</taxon>
        <taxon>Metazoa</taxon>
        <taxon>Ecdysozoa</taxon>
        <taxon>Nematoda</taxon>
        <taxon>Chromadorea</taxon>
        <taxon>Rhabditida</taxon>
        <taxon>Spirurina</taxon>
        <taxon>Ascaridomorpha</taxon>
        <taxon>Ascaridoidea</taxon>
        <taxon>Toxocaridae</taxon>
        <taxon>Toxocara</taxon>
    </lineage>
</organism>
<keyword evidence="6 10" id="KW-0735">Signal-anchor</keyword>
<evidence type="ECO:0000256" key="7">
    <source>
        <dbReference type="ARBA" id="ARBA00022989"/>
    </source>
</evidence>
<keyword evidence="4 11" id="KW-0808">Transferase</keyword>
<dbReference type="OrthoDB" id="6355886at2759"/>
<dbReference type="InterPro" id="IPR002659">
    <property type="entry name" value="Glyco_trans_31"/>
</dbReference>
<evidence type="ECO:0000256" key="8">
    <source>
        <dbReference type="ARBA" id="ARBA00023034"/>
    </source>
</evidence>
<dbReference type="PANTHER" id="PTHR11214">
    <property type="entry name" value="BETA-1,3-N-ACETYLGLUCOSAMINYLTRANSFERASE"/>
    <property type="match status" value="1"/>
</dbReference>
<reference evidence="11 12" key="1">
    <citation type="submission" date="2014-11" db="EMBL/GenBank/DDBJ databases">
        <title>Genetic blueprint of the zoonotic pathogen Toxocara canis.</title>
        <authorList>
            <person name="Zhu X.-Q."/>
            <person name="Korhonen P.K."/>
            <person name="Cai H."/>
            <person name="Young N.D."/>
            <person name="Nejsum P."/>
            <person name="von Samson-Himmelstjerna G."/>
            <person name="Boag P.R."/>
            <person name="Tan P."/>
            <person name="Li Q."/>
            <person name="Min J."/>
            <person name="Yang Y."/>
            <person name="Wang X."/>
            <person name="Fang X."/>
            <person name="Hall R.S."/>
            <person name="Hofmann A."/>
            <person name="Sternberg P.W."/>
            <person name="Jex A.R."/>
            <person name="Gasser R.B."/>
        </authorList>
    </citation>
    <scope>NUCLEOTIDE SEQUENCE [LARGE SCALE GENOMIC DNA]</scope>
    <source>
        <strain evidence="11">PN_DK_2014</strain>
    </source>
</reference>
<evidence type="ECO:0000256" key="5">
    <source>
        <dbReference type="ARBA" id="ARBA00022692"/>
    </source>
</evidence>
<evidence type="ECO:0000256" key="9">
    <source>
        <dbReference type="ARBA" id="ARBA00023136"/>
    </source>
</evidence>
<dbReference type="Pfam" id="PF01762">
    <property type="entry name" value="Galactosyl_T"/>
    <property type="match status" value="1"/>
</dbReference>
<protein>
    <recommendedName>
        <fullName evidence="10">Hexosyltransferase</fullName>
        <ecNumber evidence="10">2.4.1.-</ecNumber>
    </recommendedName>
</protein>
<dbReference type="PANTHER" id="PTHR11214:SF314">
    <property type="entry name" value="HEXOSYLTRANSFERASE"/>
    <property type="match status" value="1"/>
</dbReference>
<dbReference type="GO" id="GO:0016758">
    <property type="term" value="F:hexosyltransferase activity"/>
    <property type="evidence" value="ECO:0007669"/>
    <property type="project" value="InterPro"/>
</dbReference>
<dbReference type="Gene3D" id="3.90.550.50">
    <property type="match status" value="1"/>
</dbReference>
<sequence length="152" mass="17645">MKAAAITVNAYWKPRHTIFVLGNEYRGQIRDDIRDESQQNRDILLVDIVDCYRNMTLKSAAILQWISAFCNSSRFFLQGDPDSIIFHQNTLDFLEKQDEAKAQIFGSCCFRAKVFRERGSKWLVLCCWFVGVLLFGVLILANCKEQVMRPRV</sequence>
<evidence type="ECO:0000313" key="12">
    <source>
        <dbReference type="Proteomes" id="UP000031036"/>
    </source>
</evidence>
<name>A0A0B2UUZ3_TOXCA</name>
<dbReference type="AlphaFoldDB" id="A0A0B2UUZ3"/>
<dbReference type="Proteomes" id="UP000031036">
    <property type="component" value="Unassembled WGS sequence"/>
</dbReference>
<keyword evidence="8 10" id="KW-0333">Golgi apparatus</keyword>
<dbReference type="EMBL" id="JPKZ01003153">
    <property type="protein sequence ID" value="KHN73089.1"/>
    <property type="molecule type" value="Genomic_DNA"/>
</dbReference>
<evidence type="ECO:0000256" key="10">
    <source>
        <dbReference type="RuleBase" id="RU363063"/>
    </source>
</evidence>
<evidence type="ECO:0000313" key="11">
    <source>
        <dbReference type="EMBL" id="KHN73089.1"/>
    </source>
</evidence>
<dbReference type="STRING" id="6265.A0A0B2UUZ3"/>
<feature type="transmembrane region" description="Helical" evidence="10">
    <location>
        <begin position="122"/>
        <end position="141"/>
    </location>
</feature>
<keyword evidence="12" id="KW-1185">Reference proteome</keyword>
<keyword evidence="7 10" id="KW-1133">Transmembrane helix</keyword>
<keyword evidence="3 10" id="KW-0328">Glycosyltransferase</keyword>
<dbReference type="GO" id="GO:0006493">
    <property type="term" value="P:protein O-linked glycosylation"/>
    <property type="evidence" value="ECO:0007669"/>
    <property type="project" value="TreeGrafter"/>
</dbReference>
<keyword evidence="9 10" id="KW-0472">Membrane</keyword>
<evidence type="ECO:0000256" key="1">
    <source>
        <dbReference type="ARBA" id="ARBA00004323"/>
    </source>
</evidence>
<keyword evidence="5 10" id="KW-0812">Transmembrane</keyword>